<proteinExistence type="predicted"/>
<evidence type="ECO:0000313" key="1">
    <source>
        <dbReference type="EMBL" id="GHC50519.1"/>
    </source>
</evidence>
<dbReference type="Proteomes" id="UP000644507">
    <property type="component" value="Unassembled WGS sequence"/>
</dbReference>
<organism evidence="1 2">
    <name type="scientific">Roseibacillus persicicus</name>
    <dbReference type="NCBI Taxonomy" id="454148"/>
    <lineage>
        <taxon>Bacteria</taxon>
        <taxon>Pseudomonadati</taxon>
        <taxon>Verrucomicrobiota</taxon>
        <taxon>Verrucomicrobiia</taxon>
        <taxon>Verrucomicrobiales</taxon>
        <taxon>Verrucomicrobiaceae</taxon>
        <taxon>Roseibacillus</taxon>
    </lineage>
</organism>
<gene>
    <name evidence="1" type="ORF">GCM10007100_15820</name>
</gene>
<dbReference type="AlphaFoldDB" id="A0A918TK06"/>
<keyword evidence="2" id="KW-1185">Reference proteome</keyword>
<comment type="caution">
    <text evidence="1">The sequence shown here is derived from an EMBL/GenBank/DDBJ whole genome shotgun (WGS) entry which is preliminary data.</text>
</comment>
<accession>A0A918TK06</accession>
<dbReference type="EMBL" id="BMXI01000005">
    <property type="protein sequence ID" value="GHC50519.1"/>
    <property type="molecule type" value="Genomic_DNA"/>
</dbReference>
<name>A0A918TK06_9BACT</name>
<protein>
    <submittedName>
        <fullName evidence="1">Uncharacterized protein</fullName>
    </submittedName>
</protein>
<reference evidence="1" key="1">
    <citation type="journal article" date="2014" name="Int. J. Syst. Evol. Microbiol.">
        <title>Complete genome sequence of Corynebacterium casei LMG S-19264T (=DSM 44701T), isolated from a smear-ripened cheese.</title>
        <authorList>
            <consortium name="US DOE Joint Genome Institute (JGI-PGF)"/>
            <person name="Walter F."/>
            <person name="Albersmeier A."/>
            <person name="Kalinowski J."/>
            <person name="Ruckert C."/>
        </authorList>
    </citation>
    <scope>NUCLEOTIDE SEQUENCE</scope>
    <source>
        <strain evidence="1">KCTC 12988</strain>
    </source>
</reference>
<sequence length="299" mass="32898">MKLKNHIGGVLIAVVLGYSLGWKPRNESSPIDGNLDNGEANGALLKARSSGRVVTQEQRSLEFQKQWADLANQNKKAYSRVAAQRELLVRWANRDIDAALHAMLNQPWDGGSHSDQDLELALSDILGKELAEQEARVLESVEAGEFGILGGSLVRKAVLIALARESPESIIDRIGSLGERDVAAALSAISLSSYQDFRRLFDGLSARSSIPVEALLDGLDRSDPFNRSLSAMTAGALNRNEMLSLISSERPEVSRLLIESLAMHSHWHSDELPLIDAESLPPEFKTTYQESFERVTKEK</sequence>
<reference evidence="1" key="2">
    <citation type="submission" date="2020-09" db="EMBL/GenBank/DDBJ databases">
        <authorList>
            <person name="Sun Q."/>
            <person name="Kim S."/>
        </authorList>
    </citation>
    <scope>NUCLEOTIDE SEQUENCE</scope>
    <source>
        <strain evidence="1">KCTC 12988</strain>
    </source>
</reference>
<evidence type="ECO:0000313" key="2">
    <source>
        <dbReference type="Proteomes" id="UP000644507"/>
    </source>
</evidence>